<sequence length="952" mass="100050">MNLHPAQYGGRMRRGRRPLLERDGELQAIRAALRGARAGAGRTLVVEGPAGIGKTVLLQAAATSAARTGTTVLWARGSELERRFPFGVVRELLEPPLRDPAMRAAVLTGAAGLCAPLFERGDPADLPAARPAVADTGLLHGLYWLVCALADRAPLVLVVDDAQWADARSQDLLAFLAPRVGELPVALVAATRPPVAEGDVDVAVALGGAAERIAPQPLSTAAVRRLLAEELGEPEPAFVAACLAATGGSPFYVRELIGALATGGTAPLGAQAAQAAELGPETIARAILPRIARVSPDAVAVARALAILGDGAELSRVAALAGLDEAAATAAAAALCRAGVLAPERRPRFEHPIVRSAIASGLTAVERAQAHRRAARLLAAAGAPSTRVAAHLLETDAVGEPWARDALLDAARRARDEGAIAVALQCLRRALAEPPDEHRHALLLQLGEVAFQAGERDALDHLETAWRDAAGPRQRARAARALAVPLVGAGRIDEALERLRQAVVPLAGDDPLAIELTAHRSSLALLAPMELTARVMAEVEAHEPPAARTGAECMLLGNLAYWGAMRGAPAESCMALAERSLAGGVLLDEEGPASLTLHYAVLVLISADAFAAADDHLAAALRRARATGSVLGFALCSLMRSLSAYRRGALADAEVEARHTVDTVRLHGWEDGLPGAVGFLVDALVDRGRLDEAVAVLEDAGLGRPLPEGLLYHPVLVARARLAIACGDRAAGLEDLRELGRRDERDGARATIGTPTWRGYAAPVLAALGEREEALRLAEEELALARRWGAPRGLGFALRARGAVADPATAVDWHARAVETLEGTPARLELARSLTDLGTALRRARRPRDAREPLRRAADLATRCDASLLAERAVHELGATGARRRSRTLLTGVEALTPSERRIAAMAAGGMTNREIAEALFLTRKTIEMHLGGAYRKLGISSREELPSVLEM</sequence>
<keyword evidence="2" id="KW-0067">ATP-binding</keyword>
<dbReference type="SUPFAM" id="SSF52540">
    <property type="entry name" value="P-loop containing nucleoside triphosphate hydrolases"/>
    <property type="match status" value="1"/>
</dbReference>
<dbReference type="PANTHER" id="PTHR16305:SF35">
    <property type="entry name" value="TRANSCRIPTIONAL ACTIVATOR DOMAIN"/>
    <property type="match status" value="1"/>
</dbReference>
<dbReference type="HOGENOM" id="CLU_006850_1_1_11"/>
<gene>
    <name evidence="4" type="ordered locus">Cwoe_4558</name>
</gene>
<feature type="domain" description="HTH luxR-type" evidence="3">
    <location>
        <begin position="889"/>
        <end position="952"/>
    </location>
</feature>
<dbReference type="Gene3D" id="1.25.40.10">
    <property type="entry name" value="Tetratricopeptide repeat domain"/>
    <property type="match status" value="1"/>
</dbReference>
<dbReference type="InterPro" id="IPR041664">
    <property type="entry name" value="AAA_16"/>
</dbReference>
<dbReference type="Gene3D" id="1.10.10.10">
    <property type="entry name" value="Winged helix-like DNA-binding domain superfamily/Winged helix DNA-binding domain"/>
    <property type="match status" value="1"/>
</dbReference>
<dbReference type="CDD" id="cd06170">
    <property type="entry name" value="LuxR_C_like"/>
    <property type="match status" value="1"/>
</dbReference>
<dbReference type="AlphaFoldDB" id="D3F8X6"/>
<dbReference type="GO" id="GO:0005737">
    <property type="term" value="C:cytoplasm"/>
    <property type="evidence" value="ECO:0007669"/>
    <property type="project" value="TreeGrafter"/>
</dbReference>
<dbReference type="KEGG" id="cwo:Cwoe_4558"/>
<dbReference type="SMART" id="SM00421">
    <property type="entry name" value="HTH_LUXR"/>
    <property type="match status" value="1"/>
</dbReference>
<dbReference type="Gene3D" id="3.40.50.300">
    <property type="entry name" value="P-loop containing nucleotide triphosphate hydrolases"/>
    <property type="match status" value="1"/>
</dbReference>
<dbReference type="InterPro" id="IPR011990">
    <property type="entry name" value="TPR-like_helical_dom_sf"/>
</dbReference>
<evidence type="ECO:0000256" key="1">
    <source>
        <dbReference type="ARBA" id="ARBA00022741"/>
    </source>
</evidence>
<dbReference type="PRINTS" id="PR00038">
    <property type="entry name" value="HTHLUXR"/>
</dbReference>
<evidence type="ECO:0000313" key="4">
    <source>
        <dbReference type="EMBL" id="ADB52971.1"/>
    </source>
</evidence>
<dbReference type="GO" id="GO:0005524">
    <property type="term" value="F:ATP binding"/>
    <property type="evidence" value="ECO:0007669"/>
    <property type="project" value="UniProtKB-KW"/>
</dbReference>
<dbReference type="SUPFAM" id="SSF48452">
    <property type="entry name" value="TPR-like"/>
    <property type="match status" value="1"/>
</dbReference>
<evidence type="ECO:0000259" key="3">
    <source>
        <dbReference type="PROSITE" id="PS50043"/>
    </source>
</evidence>
<dbReference type="GO" id="GO:0003677">
    <property type="term" value="F:DNA binding"/>
    <property type="evidence" value="ECO:0007669"/>
    <property type="project" value="InterPro"/>
</dbReference>
<dbReference type="Proteomes" id="UP000008229">
    <property type="component" value="Chromosome"/>
</dbReference>
<proteinExistence type="predicted"/>
<dbReference type="PANTHER" id="PTHR16305">
    <property type="entry name" value="TESTICULAR SOLUBLE ADENYLYL CYCLASE"/>
    <property type="match status" value="1"/>
</dbReference>
<dbReference type="PROSITE" id="PS50043">
    <property type="entry name" value="HTH_LUXR_2"/>
    <property type="match status" value="1"/>
</dbReference>
<dbReference type="GO" id="GO:0006355">
    <property type="term" value="P:regulation of DNA-templated transcription"/>
    <property type="evidence" value="ECO:0007669"/>
    <property type="project" value="InterPro"/>
</dbReference>
<reference evidence="5" key="2">
    <citation type="submission" date="2010-01" db="EMBL/GenBank/DDBJ databases">
        <title>The complete genome of Conexibacter woesei DSM 14684.</title>
        <authorList>
            <consortium name="US DOE Joint Genome Institute (JGI-PGF)"/>
            <person name="Lucas S."/>
            <person name="Copeland A."/>
            <person name="Lapidus A."/>
            <person name="Glavina del Rio T."/>
            <person name="Dalin E."/>
            <person name="Tice H."/>
            <person name="Bruce D."/>
            <person name="Goodwin L."/>
            <person name="Pitluck S."/>
            <person name="Kyrpides N."/>
            <person name="Mavromatis K."/>
            <person name="Ivanova N."/>
            <person name="Mikhailova N."/>
            <person name="Chertkov O."/>
            <person name="Brettin T."/>
            <person name="Detter J.C."/>
            <person name="Han C."/>
            <person name="Larimer F."/>
            <person name="Land M."/>
            <person name="Hauser L."/>
            <person name="Markowitz V."/>
            <person name="Cheng J.-F."/>
            <person name="Hugenholtz P."/>
            <person name="Woyke T."/>
            <person name="Wu D."/>
            <person name="Pukall R."/>
            <person name="Steenblock K."/>
            <person name="Schneider S."/>
            <person name="Klenk H.-P."/>
            <person name="Eisen J.A."/>
        </authorList>
    </citation>
    <scope>NUCLEOTIDE SEQUENCE [LARGE SCALE GENOMIC DNA]</scope>
    <source>
        <strain evidence="5">DSM 14684 / CIP 108061 / JCM 11494 / NBRC 100937 / ID131577</strain>
    </source>
</reference>
<dbReference type="STRING" id="469383.Cwoe_4558"/>
<dbReference type="eggNOG" id="COG2771">
    <property type="taxonomic scope" value="Bacteria"/>
</dbReference>
<dbReference type="eggNOG" id="COG3899">
    <property type="taxonomic scope" value="Bacteria"/>
</dbReference>
<keyword evidence="5" id="KW-1185">Reference proteome</keyword>
<dbReference type="InterPro" id="IPR000792">
    <property type="entry name" value="Tscrpt_reg_LuxR_C"/>
</dbReference>
<reference evidence="4 5" key="1">
    <citation type="journal article" date="2010" name="Stand. Genomic Sci.">
        <title>Complete genome sequence of Conexibacter woesei type strain (ID131577).</title>
        <authorList>
            <person name="Pukall R."/>
            <person name="Lapidus A."/>
            <person name="Glavina Del Rio T."/>
            <person name="Copeland A."/>
            <person name="Tice H."/>
            <person name="Cheng J.-F."/>
            <person name="Lucas S."/>
            <person name="Chen F."/>
            <person name="Nolan M."/>
            <person name="Bruce D."/>
            <person name="Goodwin L."/>
            <person name="Pitluck S."/>
            <person name="Mavromatis K."/>
            <person name="Ivanova N."/>
            <person name="Ovchinnikova G."/>
            <person name="Pati A."/>
            <person name="Chen A."/>
            <person name="Palaniappan K."/>
            <person name="Land M."/>
            <person name="Hauser L."/>
            <person name="Chang Y.-J."/>
            <person name="Jeffries C.D."/>
            <person name="Chain P."/>
            <person name="Meincke L."/>
            <person name="Sims D."/>
            <person name="Brettin T."/>
            <person name="Detter J.C."/>
            <person name="Rohde M."/>
            <person name="Goeker M."/>
            <person name="Bristow J."/>
            <person name="Eisen J.A."/>
            <person name="Markowitz V."/>
            <person name="Kyrpides N.C."/>
            <person name="Klenk H.-P."/>
            <person name="Hugenholtz P."/>
        </authorList>
    </citation>
    <scope>NUCLEOTIDE SEQUENCE [LARGE SCALE GENOMIC DNA]</scope>
    <source>
        <strain evidence="5">DSM 14684 / CIP 108061 / JCM 11494 / NBRC 100937 / ID131577</strain>
    </source>
</reference>
<dbReference type="Pfam" id="PF00196">
    <property type="entry name" value="GerE"/>
    <property type="match status" value="1"/>
</dbReference>
<name>D3F8X6_CONWI</name>
<protein>
    <submittedName>
        <fullName evidence="4">Transcriptional regulator, LuxR family</fullName>
    </submittedName>
</protein>
<keyword evidence="1" id="KW-0547">Nucleotide-binding</keyword>
<dbReference type="InterPro" id="IPR036388">
    <property type="entry name" value="WH-like_DNA-bd_sf"/>
</dbReference>
<evidence type="ECO:0000256" key="2">
    <source>
        <dbReference type="ARBA" id="ARBA00022840"/>
    </source>
</evidence>
<accession>D3F8X6</accession>
<evidence type="ECO:0000313" key="5">
    <source>
        <dbReference type="Proteomes" id="UP000008229"/>
    </source>
</evidence>
<dbReference type="InterPro" id="IPR016032">
    <property type="entry name" value="Sig_transdc_resp-reg_C-effctor"/>
</dbReference>
<dbReference type="GO" id="GO:0004016">
    <property type="term" value="F:adenylate cyclase activity"/>
    <property type="evidence" value="ECO:0007669"/>
    <property type="project" value="TreeGrafter"/>
</dbReference>
<organism evidence="4 5">
    <name type="scientific">Conexibacter woesei (strain DSM 14684 / CCUG 47730 / CIP 108061 / JCM 11494 / NBRC 100937 / ID131577)</name>
    <dbReference type="NCBI Taxonomy" id="469383"/>
    <lineage>
        <taxon>Bacteria</taxon>
        <taxon>Bacillati</taxon>
        <taxon>Actinomycetota</taxon>
        <taxon>Thermoleophilia</taxon>
        <taxon>Solirubrobacterales</taxon>
        <taxon>Conexibacteraceae</taxon>
        <taxon>Conexibacter</taxon>
    </lineage>
</organism>
<dbReference type="EMBL" id="CP001854">
    <property type="protein sequence ID" value="ADB52971.1"/>
    <property type="molecule type" value="Genomic_DNA"/>
</dbReference>
<dbReference type="InterPro" id="IPR027417">
    <property type="entry name" value="P-loop_NTPase"/>
</dbReference>
<dbReference type="Pfam" id="PF13191">
    <property type="entry name" value="AAA_16"/>
    <property type="match status" value="1"/>
</dbReference>
<dbReference type="SUPFAM" id="SSF46894">
    <property type="entry name" value="C-terminal effector domain of the bipartite response regulators"/>
    <property type="match status" value="1"/>
</dbReference>